<dbReference type="PANTHER" id="PTHR43591:SF24">
    <property type="entry name" value="2-METHOXY-6-POLYPRENYL-1,4-BENZOQUINOL METHYLASE, MITOCHONDRIAL"/>
    <property type="match status" value="1"/>
</dbReference>
<comment type="caution">
    <text evidence="2">The sequence shown here is derived from an EMBL/GenBank/DDBJ whole genome shotgun (WGS) entry which is preliminary data.</text>
</comment>
<dbReference type="SUPFAM" id="SSF53335">
    <property type="entry name" value="S-adenosyl-L-methionine-dependent methyltransferases"/>
    <property type="match status" value="1"/>
</dbReference>
<dbReference type="CDD" id="cd02440">
    <property type="entry name" value="AdoMet_MTases"/>
    <property type="match status" value="1"/>
</dbReference>
<dbReference type="GO" id="GO:0003677">
    <property type="term" value="F:DNA binding"/>
    <property type="evidence" value="ECO:0007669"/>
    <property type="project" value="InterPro"/>
</dbReference>
<keyword evidence="2" id="KW-0808">Transferase</keyword>
<protein>
    <submittedName>
        <fullName evidence="2">Putative AdoMet-dependent methyltransferase</fullName>
    </submittedName>
</protein>
<feature type="domain" description="HTH merR-type" evidence="1">
    <location>
        <begin position="4"/>
        <end position="73"/>
    </location>
</feature>
<dbReference type="GO" id="GO:0032259">
    <property type="term" value="P:methylation"/>
    <property type="evidence" value="ECO:0007669"/>
    <property type="project" value="UniProtKB-KW"/>
</dbReference>
<evidence type="ECO:0000259" key="1">
    <source>
        <dbReference type="PROSITE" id="PS50937"/>
    </source>
</evidence>
<dbReference type="Gene3D" id="1.10.1660.10">
    <property type="match status" value="1"/>
</dbReference>
<dbReference type="Pfam" id="PF13411">
    <property type="entry name" value="MerR_1"/>
    <property type="match status" value="1"/>
</dbReference>
<dbReference type="InterPro" id="IPR041698">
    <property type="entry name" value="Methyltransf_25"/>
</dbReference>
<evidence type="ECO:0000313" key="3">
    <source>
        <dbReference type="Proteomes" id="UP000237797"/>
    </source>
</evidence>
<organism evidence="2 3">
    <name type="scientific">Planifilum fimeticola</name>
    <dbReference type="NCBI Taxonomy" id="201975"/>
    <lineage>
        <taxon>Bacteria</taxon>
        <taxon>Bacillati</taxon>
        <taxon>Bacillota</taxon>
        <taxon>Bacilli</taxon>
        <taxon>Bacillales</taxon>
        <taxon>Thermoactinomycetaceae</taxon>
        <taxon>Planifilum</taxon>
    </lineage>
</organism>
<dbReference type="InterPro" id="IPR029063">
    <property type="entry name" value="SAM-dependent_MTases_sf"/>
</dbReference>
<dbReference type="SUPFAM" id="SSF46955">
    <property type="entry name" value="Putative DNA-binding domain"/>
    <property type="match status" value="1"/>
</dbReference>
<dbReference type="Proteomes" id="UP000237797">
    <property type="component" value="Unassembled WGS sequence"/>
</dbReference>
<dbReference type="CDD" id="cd00592">
    <property type="entry name" value="HTH_MerR-like"/>
    <property type="match status" value="1"/>
</dbReference>
<dbReference type="InterPro" id="IPR009061">
    <property type="entry name" value="DNA-bd_dom_put_sf"/>
</dbReference>
<reference evidence="2 3" key="1">
    <citation type="submission" date="2018-03" db="EMBL/GenBank/DDBJ databases">
        <title>Genomic Encyclopedia of Archaeal and Bacterial Type Strains, Phase II (KMG-II): from individual species to whole genera.</title>
        <authorList>
            <person name="Goeker M."/>
        </authorList>
    </citation>
    <scope>NUCLEOTIDE SEQUENCE [LARGE SCALE GENOMIC DNA]</scope>
    <source>
        <strain evidence="2 3">DSM 44946</strain>
    </source>
</reference>
<dbReference type="GO" id="GO:0008168">
    <property type="term" value="F:methyltransferase activity"/>
    <property type="evidence" value="ECO:0007669"/>
    <property type="project" value="UniProtKB-KW"/>
</dbReference>
<dbReference type="Pfam" id="PF13649">
    <property type="entry name" value="Methyltransf_25"/>
    <property type="match status" value="1"/>
</dbReference>
<dbReference type="InterPro" id="IPR000551">
    <property type="entry name" value="MerR-type_HTH_dom"/>
</dbReference>
<name>A0A2T0LG53_9BACL</name>
<dbReference type="Gene3D" id="3.40.50.150">
    <property type="entry name" value="Vaccinia Virus protein VP39"/>
    <property type="match status" value="1"/>
</dbReference>
<dbReference type="PANTHER" id="PTHR43591">
    <property type="entry name" value="METHYLTRANSFERASE"/>
    <property type="match status" value="1"/>
</dbReference>
<sequence length="354" mass="41673">MEQRMHIRQLAEKLRTSPRAIRFYEEKGLISPEKDPHNRYRLFSERDAWRLQTILALREVGMPVRAVKRVLEVMDKGENSGVRRYLELQRSAMFFEWIRLREMIVTLDGMIDSLEDRAPDREDIYRLTERSKRQQDRRLKWRDRWNFDRQAASYDQRVSRGAEGFDVHRDYDTALDETLRVIDPQPGEKGLDLGTGTGNLAGRFLAAGAEMAGVDQSWEMLRRCREKHPQMVTRLGNLLAIPFFDQSFDFVVTSYALHHLEEDQKPLALEEMHRVLKPGGRICIADLMFTTEEARRDYLRDLSRAGKEYAIAMIEDEYYADRSRLLAWFEARGYRTEARQINEILHLVYAVQPG</sequence>
<gene>
    <name evidence="2" type="ORF">CLV97_10727</name>
</gene>
<keyword evidence="2" id="KW-0489">Methyltransferase</keyword>
<evidence type="ECO:0000313" key="2">
    <source>
        <dbReference type="EMBL" id="PRX41261.1"/>
    </source>
</evidence>
<dbReference type="RefSeq" id="WP_342749768.1">
    <property type="nucleotide sequence ID" value="NZ_PVNE01000007.1"/>
</dbReference>
<dbReference type="PROSITE" id="PS50937">
    <property type="entry name" value="HTH_MERR_2"/>
    <property type="match status" value="1"/>
</dbReference>
<dbReference type="AlphaFoldDB" id="A0A2T0LG53"/>
<dbReference type="EMBL" id="PVNE01000007">
    <property type="protein sequence ID" value="PRX41261.1"/>
    <property type="molecule type" value="Genomic_DNA"/>
</dbReference>
<proteinExistence type="predicted"/>
<keyword evidence="3" id="KW-1185">Reference proteome</keyword>
<dbReference type="GO" id="GO:0006355">
    <property type="term" value="P:regulation of DNA-templated transcription"/>
    <property type="evidence" value="ECO:0007669"/>
    <property type="project" value="InterPro"/>
</dbReference>
<dbReference type="SMART" id="SM00422">
    <property type="entry name" value="HTH_MERR"/>
    <property type="match status" value="1"/>
</dbReference>
<accession>A0A2T0LG53</accession>